<dbReference type="Pfam" id="PF08338">
    <property type="entry name" value="DUF1731"/>
    <property type="match status" value="1"/>
</dbReference>
<dbReference type="SUPFAM" id="SSF51735">
    <property type="entry name" value="NAD(P)-binding Rossmann-fold domains"/>
    <property type="match status" value="1"/>
</dbReference>
<dbReference type="InterPro" id="IPR036291">
    <property type="entry name" value="NAD(P)-bd_dom_sf"/>
</dbReference>
<dbReference type="NCBIfam" id="TIGR01777">
    <property type="entry name" value="yfcH"/>
    <property type="match status" value="1"/>
</dbReference>
<accession>A0ABX5IFY0</accession>
<evidence type="ECO:0000259" key="2">
    <source>
        <dbReference type="Pfam" id="PF01370"/>
    </source>
</evidence>
<reference evidence="4 5" key="1">
    <citation type="journal article" date="2016" name="Front. Microbiol.">
        <title>Comprehensive Phylogenetic Analysis of Bovine Non-aureus Staphylococci Species Based on Whole-Genome Sequencing.</title>
        <authorList>
            <person name="Naushad S."/>
            <person name="Barkema H.W."/>
            <person name="Luby C."/>
            <person name="Condas L.A."/>
            <person name="Nobrega D.B."/>
            <person name="Carson D.A."/>
            <person name="De Buck J."/>
        </authorList>
    </citation>
    <scope>NUCLEOTIDE SEQUENCE [LARGE SCALE GENOMIC DNA]</scope>
    <source>
        <strain evidence="4 5">SNUC 993</strain>
    </source>
</reference>
<dbReference type="RefSeq" id="WP_107398117.1">
    <property type="nucleotide sequence ID" value="NZ_PZDI01000011.1"/>
</dbReference>
<evidence type="ECO:0000313" key="5">
    <source>
        <dbReference type="Proteomes" id="UP000242694"/>
    </source>
</evidence>
<dbReference type="EMBL" id="PZDI01000011">
    <property type="protein sequence ID" value="PTH18801.1"/>
    <property type="molecule type" value="Genomic_DNA"/>
</dbReference>
<organism evidence="4 5">
    <name type="scientific">Staphylococcus auricularis</name>
    <dbReference type="NCBI Taxonomy" id="29379"/>
    <lineage>
        <taxon>Bacteria</taxon>
        <taxon>Bacillati</taxon>
        <taxon>Bacillota</taxon>
        <taxon>Bacilli</taxon>
        <taxon>Bacillales</taxon>
        <taxon>Staphylococcaceae</taxon>
        <taxon>Staphylococcus</taxon>
    </lineage>
</organism>
<gene>
    <name evidence="4" type="ORF">BU607_03720</name>
</gene>
<dbReference type="PANTHER" id="PTHR11092">
    <property type="entry name" value="SUGAR NUCLEOTIDE EPIMERASE RELATED"/>
    <property type="match status" value="1"/>
</dbReference>
<evidence type="ECO:0000259" key="3">
    <source>
        <dbReference type="Pfam" id="PF08338"/>
    </source>
</evidence>
<comment type="similarity">
    <text evidence="1">Belongs to the NAD(P)-dependent epimerase/dehydratase family. SDR39U1 subfamily.</text>
</comment>
<sequence length="298" mass="34095">MKHYLITGGTGLIGRRLVSVLKETNAHLTILTRKDRQSDHPKIIYINWQQAGWQDNVPDVDIVINLAGETLNQRWTPEAKRNIMLSRLKTTQALYDLFASRSHKPSTLFNASAIGFYKPDLTRTYTELYRTQPFDFLSDVVYQWERLARQFEAFGTRVVIGRFGIVLANEGGAFPMMKLPYKLFAGGKLGSGRQWYSWIHITDLIRAILYTVHEPFAQGVFNMTAPIPERQNLFGYTLGRSLNRPHYSWVPTFVLRTVLGEMSTVLVDTQKVLPNHLQAIDFNFVYPNLKVALDALTA</sequence>
<evidence type="ECO:0000256" key="1">
    <source>
        <dbReference type="ARBA" id="ARBA00009353"/>
    </source>
</evidence>
<keyword evidence="5" id="KW-1185">Reference proteome</keyword>
<dbReference type="Gene3D" id="3.40.50.720">
    <property type="entry name" value="NAD(P)-binding Rossmann-like Domain"/>
    <property type="match status" value="1"/>
</dbReference>
<feature type="domain" description="NAD-dependent epimerase/dehydratase" evidence="2">
    <location>
        <begin position="5"/>
        <end position="217"/>
    </location>
</feature>
<comment type="caution">
    <text evidence="4">The sequence shown here is derived from an EMBL/GenBank/DDBJ whole genome shotgun (WGS) entry which is preliminary data.</text>
</comment>
<dbReference type="Pfam" id="PF01370">
    <property type="entry name" value="Epimerase"/>
    <property type="match status" value="1"/>
</dbReference>
<dbReference type="InterPro" id="IPR013549">
    <property type="entry name" value="DUF1731"/>
</dbReference>
<dbReference type="PANTHER" id="PTHR11092:SF0">
    <property type="entry name" value="EPIMERASE FAMILY PROTEIN SDR39U1"/>
    <property type="match status" value="1"/>
</dbReference>
<protein>
    <submittedName>
        <fullName evidence="4">TIGR01777 family protein</fullName>
    </submittedName>
</protein>
<dbReference type="InterPro" id="IPR001509">
    <property type="entry name" value="Epimerase_deHydtase"/>
</dbReference>
<evidence type="ECO:0000313" key="4">
    <source>
        <dbReference type="EMBL" id="PTH18801.1"/>
    </source>
</evidence>
<name>A0ABX5IFY0_9STAP</name>
<dbReference type="InterPro" id="IPR010099">
    <property type="entry name" value="SDR39U1"/>
</dbReference>
<feature type="domain" description="DUF1731" evidence="3">
    <location>
        <begin position="250"/>
        <end position="296"/>
    </location>
</feature>
<dbReference type="Proteomes" id="UP000242694">
    <property type="component" value="Unassembled WGS sequence"/>
</dbReference>
<proteinExistence type="inferred from homology"/>